<organism evidence="7 8">
    <name type="scientific">Pseudomonas syringae group genomosp. 3</name>
    <dbReference type="NCBI Taxonomy" id="251701"/>
    <lineage>
        <taxon>Bacteria</taxon>
        <taxon>Pseudomonadati</taxon>
        <taxon>Pseudomonadota</taxon>
        <taxon>Gammaproteobacteria</taxon>
        <taxon>Pseudomonadales</taxon>
        <taxon>Pseudomonadaceae</taxon>
        <taxon>Pseudomonas</taxon>
    </lineage>
</organism>
<comment type="similarity">
    <text evidence="1">Belongs to the clavaminate synthase family.</text>
</comment>
<keyword evidence="7" id="KW-0223">Dioxygenase</keyword>
<dbReference type="InterPro" id="IPR014503">
    <property type="entry name" value="Clavaminate_syn-like"/>
</dbReference>
<evidence type="ECO:0000256" key="5">
    <source>
        <dbReference type="PIRSR" id="PIRSR019543-2"/>
    </source>
</evidence>
<dbReference type="Pfam" id="PF02668">
    <property type="entry name" value="TauD"/>
    <property type="match status" value="1"/>
</dbReference>
<evidence type="ECO:0000259" key="6">
    <source>
        <dbReference type="Pfam" id="PF02668"/>
    </source>
</evidence>
<dbReference type="RefSeq" id="WP_060402408.1">
    <property type="nucleotide sequence ID" value="NZ_LT963408.1"/>
</dbReference>
<keyword evidence="4 5" id="KW-0408">Iron</keyword>
<accession>A0A2K4WMB9</accession>
<keyword evidence="2 5" id="KW-0479">Metal-binding</keyword>
<evidence type="ECO:0000256" key="4">
    <source>
        <dbReference type="ARBA" id="ARBA00023004"/>
    </source>
</evidence>
<dbReference type="InterPro" id="IPR003819">
    <property type="entry name" value="TauD/TfdA-like"/>
</dbReference>
<evidence type="ECO:0000256" key="1">
    <source>
        <dbReference type="ARBA" id="ARBA00008425"/>
    </source>
</evidence>
<evidence type="ECO:0000313" key="8">
    <source>
        <dbReference type="Proteomes" id="UP000238093"/>
    </source>
</evidence>
<proteinExistence type="inferred from homology"/>
<dbReference type="PIRSF" id="PIRSF019543">
    <property type="entry name" value="Clavaminate_syn"/>
    <property type="match status" value="1"/>
</dbReference>
<dbReference type="InterPro" id="IPR042098">
    <property type="entry name" value="TauD-like_sf"/>
</dbReference>
<dbReference type="GO" id="GO:0016706">
    <property type="term" value="F:2-oxoglutarate-dependent dioxygenase activity"/>
    <property type="evidence" value="ECO:0007669"/>
    <property type="project" value="UniProtKB-ARBA"/>
</dbReference>
<dbReference type="GO" id="GO:0005506">
    <property type="term" value="F:iron ion binding"/>
    <property type="evidence" value="ECO:0007669"/>
    <property type="project" value="InterPro"/>
</dbReference>
<keyword evidence="3" id="KW-0560">Oxidoreductase</keyword>
<feature type="binding site" evidence="5">
    <location>
        <position position="296"/>
    </location>
    <ligand>
        <name>Fe cation</name>
        <dbReference type="ChEBI" id="CHEBI:24875"/>
    </ligand>
</feature>
<evidence type="ECO:0000313" key="7">
    <source>
        <dbReference type="EMBL" id="SOS37052.1"/>
    </source>
</evidence>
<feature type="domain" description="TauD/TfdA-like" evidence="6">
    <location>
        <begin position="247"/>
        <end position="316"/>
    </location>
</feature>
<protein>
    <submittedName>
        <fullName evidence="7">Taurine catabolism dioxygenase TauD</fullName>
    </submittedName>
</protein>
<dbReference type="SUPFAM" id="SSF51197">
    <property type="entry name" value="Clavaminate synthase-like"/>
    <property type="match status" value="1"/>
</dbReference>
<dbReference type="AlphaFoldDB" id="A0A2K4WMB9"/>
<sequence length="318" mass="35111">MSLMALDVHQASVVQVLTVDDVDLSGLVVCRERLARMPHRADSVGAVGAQWLSSLLGEKLIRSIGDFAASNYKALLLRGIGLSTEVRSPSNGFLPDSQCVLDFDLLHFGMLNLLGVRSHAVQYENHGKLVRNVVPVRHAAGTKSSWGSDLEFSWHTDNPNWPFEEQANDVALSVPNYLAFIAVRNQEQASTDIVCVDHVLSQLPAWAITRLSQPAFAFDAPASNEGHDGEQRVIPILEQGGDGYRLRFDDNIVSATEPDAEAALALLRQVLKGVQGIELILQPGDFFIFKNTRVLHRRKAFKPLPEGQARWLRRVYGS</sequence>
<reference evidence="8" key="1">
    <citation type="submission" date="2017-11" db="EMBL/GenBank/DDBJ databases">
        <authorList>
            <person name="Blom J."/>
        </authorList>
    </citation>
    <scope>NUCLEOTIDE SEQUENCE [LARGE SCALE GENOMIC DNA]</scope>
</reference>
<dbReference type="EMBL" id="LT963408">
    <property type="protein sequence ID" value="SOS37052.1"/>
    <property type="molecule type" value="Genomic_DNA"/>
</dbReference>
<dbReference type="Gene3D" id="3.60.130.10">
    <property type="entry name" value="Clavaminate synthase-like"/>
    <property type="match status" value="1"/>
</dbReference>
<gene>
    <name evidence="7" type="ORF">CFBP6411_05699</name>
</gene>
<evidence type="ECO:0000256" key="2">
    <source>
        <dbReference type="ARBA" id="ARBA00022723"/>
    </source>
</evidence>
<name>A0A2K4WMB9_9PSED</name>
<evidence type="ECO:0000256" key="3">
    <source>
        <dbReference type="ARBA" id="ARBA00023002"/>
    </source>
</evidence>
<dbReference type="Proteomes" id="UP000238093">
    <property type="component" value="Chromosome I"/>
</dbReference>